<evidence type="ECO:0000313" key="2">
    <source>
        <dbReference type="Proteomes" id="UP000590511"/>
    </source>
</evidence>
<organism evidence="1 2">
    <name type="scientific">Actinoplanes lobatus</name>
    <dbReference type="NCBI Taxonomy" id="113568"/>
    <lineage>
        <taxon>Bacteria</taxon>
        <taxon>Bacillati</taxon>
        <taxon>Actinomycetota</taxon>
        <taxon>Actinomycetes</taxon>
        <taxon>Micromonosporales</taxon>
        <taxon>Micromonosporaceae</taxon>
        <taxon>Actinoplanes</taxon>
    </lineage>
</organism>
<comment type="caution">
    <text evidence="1">The sequence shown here is derived from an EMBL/GenBank/DDBJ whole genome shotgun (WGS) entry which is preliminary data.</text>
</comment>
<reference evidence="1 2" key="1">
    <citation type="submission" date="2020-08" db="EMBL/GenBank/DDBJ databases">
        <title>Sequencing the genomes of 1000 actinobacteria strains.</title>
        <authorList>
            <person name="Klenk H.-P."/>
        </authorList>
    </citation>
    <scope>NUCLEOTIDE SEQUENCE [LARGE SCALE GENOMIC DNA]</scope>
    <source>
        <strain evidence="1 2">DSM 43150</strain>
    </source>
</reference>
<sequence>MRVHVIMGVRMMLLKHENGLLKNTQVGMMTR</sequence>
<accession>A0A7W7HK64</accession>
<dbReference type="AlphaFoldDB" id="A0A7W7HK64"/>
<protein>
    <submittedName>
        <fullName evidence="1">Uncharacterized protein</fullName>
    </submittedName>
</protein>
<evidence type="ECO:0000313" key="1">
    <source>
        <dbReference type="EMBL" id="MBB4752046.1"/>
    </source>
</evidence>
<gene>
    <name evidence="1" type="ORF">BJ964_006207</name>
</gene>
<dbReference type="EMBL" id="JACHNC010000001">
    <property type="protein sequence ID" value="MBB4752046.1"/>
    <property type="molecule type" value="Genomic_DNA"/>
</dbReference>
<name>A0A7W7HK64_9ACTN</name>
<dbReference type="Proteomes" id="UP000590511">
    <property type="component" value="Unassembled WGS sequence"/>
</dbReference>
<proteinExistence type="predicted"/>